<dbReference type="PANTHER" id="PTHR12532:SF0">
    <property type="entry name" value="TRANSLATIONAL ACTIVATOR OF CYTOCHROME C OXIDASE 1"/>
    <property type="match status" value="1"/>
</dbReference>
<dbReference type="FunFam" id="1.10.10.200:FF:000002">
    <property type="entry name" value="Probable transcriptional regulatory protein CLM62_37755"/>
    <property type="match status" value="1"/>
</dbReference>
<dbReference type="InterPro" id="IPR026564">
    <property type="entry name" value="Transcrip_reg_TACO1-like_dom3"/>
</dbReference>
<evidence type="ECO:0000256" key="4">
    <source>
        <dbReference type="HAMAP-Rule" id="MF_00693"/>
    </source>
</evidence>
<dbReference type="AlphaFoldDB" id="A0A0G1B274"/>
<sequence>MSGHSKWHNIQQRKGKQDAAKSGVFSKLSKQIMIVTRESGGDPATNFSLRLLMDKARVAGMPKDNIERAIKRGTGESGEGAQMEEVLYEAFGPGGTAILVQAITDNKNRASAEIRHIISEYGGNVGGAGSVQWMFGQWGVIEIARSKFAEQKIDMENFQLSLIEVGAEDFSDDSETVEIKTKVENLQKVLNKIKELGLEPDESGIQWVAKEKLTVDENVQATLEKMFAKLSDNDDVDDFWTNAE</sequence>
<keyword evidence="4" id="KW-0963">Cytoplasm</keyword>
<proteinExistence type="inferred from homology"/>
<dbReference type="InterPro" id="IPR002876">
    <property type="entry name" value="Transcrip_reg_TACO1-like"/>
</dbReference>
<keyword evidence="4" id="KW-0238">DNA-binding</keyword>
<dbReference type="Gene3D" id="1.10.10.200">
    <property type="match status" value="1"/>
</dbReference>
<dbReference type="GO" id="GO:0005737">
    <property type="term" value="C:cytoplasm"/>
    <property type="evidence" value="ECO:0007669"/>
    <property type="project" value="UniProtKB-SubCell"/>
</dbReference>
<evidence type="ECO:0000256" key="1">
    <source>
        <dbReference type="ARBA" id="ARBA00008724"/>
    </source>
</evidence>
<dbReference type="HAMAP" id="MF_00693">
    <property type="entry name" value="Transcrip_reg_TACO1"/>
    <property type="match status" value="1"/>
</dbReference>
<evidence type="ECO:0000313" key="9">
    <source>
        <dbReference type="Proteomes" id="UP000034160"/>
    </source>
</evidence>
<comment type="caution">
    <text evidence="8">The sequence shown here is derived from an EMBL/GenBank/DDBJ whole genome shotgun (WGS) entry which is preliminary data.</text>
</comment>
<dbReference type="GO" id="GO:0003677">
    <property type="term" value="F:DNA binding"/>
    <property type="evidence" value="ECO:0007669"/>
    <property type="project" value="UniProtKB-UniRule"/>
</dbReference>
<dbReference type="EMBL" id="LCCN01000016">
    <property type="protein sequence ID" value="KKS31603.1"/>
    <property type="molecule type" value="Genomic_DNA"/>
</dbReference>
<dbReference type="InterPro" id="IPR029072">
    <property type="entry name" value="YebC-like"/>
</dbReference>
<keyword evidence="3 4" id="KW-0804">Transcription</keyword>
<dbReference type="SUPFAM" id="SSF75625">
    <property type="entry name" value="YebC-like"/>
    <property type="match status" value="1"/>
</dbReference>
<dbReference type="InterPro" id="IPR017856">
    <property type="entry name" value="Integrase-like_N"/>
</dbReference>
<feature type="domain" description="TACO1/YebC-like second and third" evidence="6">
    <location>
        <begin position="83"/>
        <end position="243"/>
    </location>
</feature>
<evidence type="ECO:0000259" key="6">
    <source>
        <dbReference type="Pfam" id="PF01709"/>
    </source>
</evidence>
<evidence type="ECO:0000313" key="8">
    <source>
        <dbReference type="EMBL" id="KKS31603.1"/>
    </source>
</evidence>
<feature type="region of interest" description="Disordered" evidence="5">
    <location>
        <begin position="1"/>
        <end position="22"/>
    </location>
</feature>
<accession>A0A0G1B274</accession>
<evidence type="ECO:0000256" key="2">
    <source>
        <dbReference type="ARBA" id="ARBA00023015"/>
    </source>
</evidence>
<dbReference type="STRING" id="1618356.UU93_C0016G0005"/>
<gene>
    <name evidence="8" type="ORF">UU93_C0016G0005</name>
</gene>
<protein>
    <recommendedName>
        <fullName evidence="4">Probable transcriptional regulatory protein UU93_C0016G0005</fullName>
    </recommendedName>
</protein>
<dbReference type="Gene3D" id="3.30.70.980">
    <property type="match status" value="2"/>
</dbReference>
<feature type="domain" description="TACO1/YebC-like N-terminal" evidence="7">
    <location>
        <begin position="5"/>
        <end position="76"/>
    </location>
</feature>
<dbReference type="Proteomes" id="UP000034160">
    <property type="component" value="Unassembled WGS sequence"/>
</dbReference>
<reference evidence="8 9" key="1">
    <citation type="journal article" date="2015" name="Nature">
        <title>rRNA introns, odd ribosomes, and small enigmatic genomes across a large radiation of phyla.</title>
        <authorList>
            <person name="Brown C.T."/>
            <person name="Hug L.A."/>
            <person name="Thomas B.C."/>
            <person name="Sharon I."/>
            <person name="Castelle C.J."/>
            <person name="Singh A."/>
            <person name="Wilkins M.J."/>
            <person name="Williams K.H."/>
            <person name="Banfield J.F."/>
        </authorList>
    </citation>
    <scope>NUCLEOTIDE SEQUENCE [LARGE SCALE GENOMIC DNA]</scope>
</reference>
<feature type="compositionally biased region" description="Basic residues" evidence="5">
    <location>
        <begin position="1"/>
        <end position="14"/>
    </location>
</feature>
<dbReference type="Pfam" id="PF01709">
    <property type="entry name" value="Transcrip_reg"/>
    <property type="match status" value="1"/>
</dbReference>
<dbReference type="PANTHER" id="PTHR12532">
    <property type="entry name" value="TRANSLATIONAL ACTIVATOR OF CYTOCHROME C OXIDASE 1"/>
    <property type="match status" value="1"/>
</dbReference>
<organism evidence="8 9">
    <name type="scientific">Candidatus Amesbacteria bacterium GW2011_GWA2_42_12</name>
    <dbReference type="NCBI Taxonomy" id="1618356"/>
    <lineage>
        <taxon>Bacteria</taxon>
        <taxon>Candidatus Amesiibacteriota</taxon>
    </lineage>
</organism>
<keyword evidence="2 4" id="KW-0805">Transcription regulation</keyword>
<dbReference type="Pfam" id="PF20772">
    <property type="entry name" value="TACO1_YebC_N"/>
    <property type="match status" value="1"/>
</dbReference>
<evidence type="ECO:0000259" key="7">
    <source>
        <dbReference type="Pfam" id="PF20772"/>
    </source>
</evidence>
<dbReference type="NCBIfam" id="TIGR01033">
    <property type="entry name" value="YebC/PmpR family DNA-binding transcriptional regulator"/>
    <property type="match status" value="1"/>
</dbReference>
<dbReference type="NCBIfam" id="NF009044">
    <property type="entry name" value="PRK12378.1"/>
    <property type="match status" value="1"/>
</dbReference>
<comment type="subcellular location">
    <subcellularLocation>
        <location evidence="4">Cytoplasm</location>
    </subcellularLocation>
</comment>
<comment type="similarity">
    <text evidence="1 4">Belongs to the TACO1 family.</text>
</comment>
<dbReference type="InterPro" id="IPR048300">
    <property type="entry name" value="TACO1_YebC-like_2nd/3rd_dom"/>
</dbReference>
<evidence type="ECO:0000256" key="3">
    <source>
        <dbReference type="ARBA" id="ARBA00023163"/>
    </source>
</evidence>
<dbReference type="GO" id="GO:0006355">
    <property type="term" value="P:regulation of DNA-templated transcription"/>
    <property type="evidence" value="ECO:0007669"/>
    <property type="project" value="UniProtKB-UniRule"/>
</dbReference>
<dbReference type="NCBIfam" id="NF001030">
    <property type="entry name" value="PRK00110.1"/>
    <property type="match status" value="1"/>
</dbReference>
<evidence type="ECO:0000256" key="5">
    <source>
        <dbReference type="SAM" id="MobiDB-lite"/>
    </source>
</evidence>
<name>A0A0G1B274_9BACT</name>
<dbReference type="InterPro" id="IPR049083">
    <property type="entry name" value="TACO1_YebC_N"/>
</dbReference>